<feature type="region of interest" description="Disordered" evidence="1">
    <location>
        <begin position="1"/>
        <end position="23"/>
    </location>
</feature>
<organism evidence="2 3">
    <name type="scientific">Schizothecium vesticola</name>
    <dbReference type="NCBI Taxonomy" id="314040"/>
    <lineage>
        <taxon>Eukaryota</taxon>
        <taxon>Fungi</taxon>
        <taxon>Dikarya</taxon>
        <taxon>Ascomycota</taxon>
        <taxon>Pezizomycotina</taxon>
        <taxon>Sordariomycetes</taxon>
        <taxon>Sordariomycetidae</taxon>
        <taxon>Sordariales</taxon>
        <taxon>Schizotheciaceae</taxon>
        <taxon>Schizothecium</taxon>
    </lineage>
</organism>
<accession>A0AA40F7U0</accession>
<keyword evidence="3" id="KW-1185">Reference proteome</keyword>
<feature type="compositionally biased region" description="Polar residues" evidence="1">
    <location>
        <begin position="115"/>
        <end position="126"/>
    </location>
</feature>
<evidence type="ECO:0000313" key="3">
    <source>
        <dbReference type="Proteomes" id="UP001172155"/>
    </source>
</evidence>
<feature type="region of interest" description="Disordered" evidence="1">
    <location>
        <begin position="46"/>
        <end position="142"/>
    </location>
</feature>
<gene>
    <name evidence="2" type="ORF">B0T18DRAFT_93616</name>
</gene>
<feature type="compositionally biased region" description="Polar residues" evidence="1">
    <location>
        <begin position="61"/>
        <end position="78"/>
    </location>
</feature>
<reference evidence="2" key="1">
    <citation type="submission" date="2023-06" db="EMBL/GenBank/DDBJ databases">
        <title>Genome-scale phylogeny and comparative genomics of the fungal order Sordariales.</title>
        <authorList>
            <consortium name="Lawrence Berkeley National Laboratory"/>
            <person name="Hensen N."/>
            <person name="Bonometti L."/>
            <person name="Westerberg I."/>
            <person name="Brannstrom I.O."/>
            <person name="Guillou S."/>
            <person name="Cros-Aarteil S."/>
            <person name="Calhoun S."/>
            <person name="Haridas S."/>
            <person name="Kuo A."/>
            <person name="Mondo S."/>
            <person name="Pangilinan J."/>
            <person name="Riley R."/>
            <person name="LaButti K."/>
            <person name="Andreopoulos B."/>
            <person name="Lipzen A."/>
            <person name="Chen C."/>
            <person name="Yanf M."/>
            <person name="Daum C."/>
            <person name="Ng V."/>
            <person name="Clum A."/>
            <person name="Steindorff A."/>
            <person name="Ohm R."/>
            <person name="Martin F."/>
            <person name="Silar P."/>
            <person name="Natvig D."/>
            <person name="Lalanne C."/>
            <person name="Gautier V."/>
            <person name="Ament-velasquez S.L."/>
            <person name="Kruys A."/>
            <person name="Hutchinson M.I."/>
            <person name="Powell A.J."/>
            <person name="Barry K."/>
            <person name="Miller A.N."/>
            <person name="Grigoriev I.V."/>
            <person name="Debuchy R."/>
            <person name="Gladieux P."/>
            <person name="Thoren M.H."/>
            <person name="Johannesson H."/>
        </authorList>
    </citation>
    <scope>NUCLEOTIDE SEQUENCE</scope>
    <source>
        <strain evidence="2">SMH3187-1</strain>
    </source>
</reference>
<dbReference type="EMBL" id="JAUKUD010000002">
    <property type="protein sequence ID" value="KAK0752587.1"/>
    <property type="molecule type" value="Genomic_DNA"/>
</dbReference>
<comment type="caution">
    <text evidence="2">The sequence shown here is derived from an EMBL/GenBank/DDBJ whole genome shotgun (WGS) entry which is preliminary data.</text>
</comment>
<feature type="compositionally biased region" description="Polar residues" evidence="1">
    <location>
        <begin position="1"/>
        <end position="16"/>
    </location>
</feature>
<dbReference type="AlphaFoldDB" id="A0AA40F7U0"/>
<dbReference type="Proteomes" id="UP001172155">
    <property type="component" value="Unassembled WGS sequence"/>
</dbReference>
<evidence type="ECO:0000256" key="1">
    <source>
        <dbReference type="SAM" id="MobiDB-lite"/>
    </source>
</evidence>
<sequence length="142" mass="14934">MVTTNSGADITTTSYQPHGLPIVDNAPHLGAITYFSRVLGESEQERRLPAFLHPQEPGVAEQQSTYPHTNFSLGPSQRSPDRAGVGAAPVAPMTTPLAGNATPGVEYGGDLPANQAANMPETSGRNGSRPFWESWNGSMGSS</sequence>
<proteinExistence type="predicted"/>
<protein>
    <submittedName>
        <fullName evidence="2">Uncharacterized protein</fullName>
    </submittedName>
</protein>
<evidence type="ECO:0000313" key="2">
    <source>
        <dbReference type="EMBL" id="KAK0752587.1"/>
    </source>
</evidence>
<name>A0AA40F7U0_9PEZI</name>